<dbReference type="Pfam" id="PF00512">
    <property type="entry name" value="HisKA"/>
    <property type="match status" value="1"/>
</dbReference>
<dbReference type="InterPro" id="IPR036097">
    <property type="entry name" value="HisK_dim/P_sf"/>
</dbReference>
<dbReference type="InterPro" id="IPR005467">
    <property type="entry name" value="His_kinase_dom"/>
</dbReference>
<feature type="domain" description="Histidine kinase" evidence="15">
    <location>
        <begin position="356"/>
        <end position="574"/>
    </location>
</feature>
<dbReference type="GO" id="GO:0009927">
    <property type="term" value="F:histidine phosphotransfer kinase activity"/>
    <property type="evidence" value="ECO:0007669"/>
    <property type="project" value="TreeGrafter"/>
</dbReference>
<evidence type="ECO:0000256" key="1">
    <source>
        <dbReference type="ARBA" id="ARBA00000085"/>
    </source>
</evidence>
<evidence type="ECO:0000256" key="9">
    <source>
        <dbReference type="ARBA" id="ARBA00022989"/>
    </source>
</evidence>
<name>A0AAW1P688_9CHLO</name>
<feature type="transmembrane region" description="Helical" evidence="13">
    <location>
        <begin position="65"/>
        <end position="85"/>
    </location>
</feature>
<feature type="compositionally biased region" description="Basic and acidic residues" evidence="12">
    <location>
        <begin position="605"/>
        <end position="622"/>
    </location>
</feature>
<keyword evidence="10 13" id="KW-0472">Membrane</keyword>
<feature type="transmembrane region" description="Helical" evidence="13">
    <location>
        <begin position="138"/>
        <end position="162"/>
    </location>
</feature>
<feature type="compositionally biased region" description="Basic and acidic residues" evidence="12">
    <location>
        <begin position="643"/>
        <end position="652"/>
    </location>
</feature>
<feature type="transmembrane region" description="Helical" evidence="13">
    <location>
        <begin position="295"/>
        <end position="315"/>
    </location>
</feature>
<dbReference type="SUPFAM" id="SSF81321">
    <property type="entry name" value="Family A G protein-coupled receptor-like"/>
    <property type="match status" value="1"/>
</dbReference>
<comment type="similarity">
    <text evidence="3">Belongs to the archaeal/bacterial/fungal opsin family.</text>
</comment>
<comment type="subcellular location">
    <subcellularLocation>
        <location evidence="2">Membrane</location>
        <topology evidence="2">Multi-pass membrane protein</topology>
    </subcellularLocation>
</comment>
<dbReference type="AlphaFoldDB" id="A0AAW1P688"/>
<sequence>MSATQTVINSKRSTQPVRRTLSLERAKPKVPLEATAVSQGQPNPQQVALPVSSSHSTDSQWRFSLLWTLAGASIYIALSMVLPFFTGSSKAGYKALIAQGSSLQIYQMSCAAFFSAMVIDAASLLFETNATKQQLALLGVFIKGTACYADMTIWLGGGIIIINDLGKPVILQRYIQWFVTTPTMLLLMSRLSDFTVKQVALTVVMNAVMLATGMVASLVGSTMGVVNITISMLAFMYVMKAAAAMVISAIAVQNNPDVHRGLKAIMYTTIVVWSAFPLIWFLGEMGLVSLLAEEIMTMVSSFTAKVLFSSSVMYGNFMTIAQRKRIVEELQEHENRIKMVEELKHAVKTKEDFMSMVSHELRTPLNGIIGLTEALMAMPGTYSDKAKQYMTTIKNSSYHLANIINDILDAASLKKGKLTLKLSKVYMNKVVDHVLDVAGQLAKKGVVVERFVDPQTPVIVGDSSRVQQILYNLIGNSIKFTLKGKISVRVSHDLPSESVLMVVQDTGCGVPKDKQKVIFEAFGQGDMSTTRKFGGTGLGLNIVKQLVEAHGGTITLDSEVGQGSTFTVRLPVKQSETDDRPSLDLAENERCHPSQPAPAGPSRLSGERKTFDLDERVGRQSGDKPVTFSAGAMEQPSPSGRRPSQEAAKRMSLESISENHSSADPLPTAATTAAAPASHRRSTSAGGTAQPTPAQQAAAADSAAAAKAIEDVQSGLLLAIKGLKQELEEAHAAYRAEHELRVHDAETIGTIEVELQHAKASYNAQQALLDAAEAQLQQMKELHGAAKLIASVPAGPGMPALTSHNLLAESAAALAGQSYSVRMLLQDLGLEGYAQTFENQEVNLDMLLTMSVEELKDLGVTQFGHRQIIKVGLMEFVKQMLRNCEARVQQMLSRPRSAFG</sequence>
<evidence type="ECO:0000256" key="11">
    <source>
        <dbReference type="SAM" id="Coils"/>
    </source>
</evidence>
<dbReference type="EMBL" id="JALJOR010000015">
    <property type="protein sequence ID" value="KAK9805586.1"/>
    <property type="molecule type" value="Genomic_DNA"/>
</dbReference>
<organism evidence="16 17">
    <name type="scientific">[Myrmecia] bisecta</name>
    <dbReference type="NCBI Taxonomy" id="41462"/>
    <lineage>
        <taxon>Eukaryota</taxon>
        <taxon>Viridiplantae</taxon>
        <taxon>Chlorophyta</taxon>
        <taxon>core chlorophytes</taxon>
        <taxon>Trebouxiophyceae</taxon>
        <taxon>Trebouxiales</taxon>
        <taxon>Trebouxiaceae</taxon>
        <taxon>Myrmecia</taxon>
    </lineage>
</organism>
<feature type="domain" description="SAM" evidence="14">
    <location>
        <begin position="816"/>
        <end position="879"/>
    </location>
</feature>
<keyword evidence="6" id="KW-0808">Transferase</keyword>
<dbReference type="SMART" id="SM00388">
    <property type="entry name" value="HisKA"/>
    <property type="match status" value="1"/>
</dbReference>
<dbReference type="PROSITE" id="PS50109">
    <property type="entry name" value="HIS_KIN"/>
    <property type="match status" value="1"/>
</dbReference>
<dbReference type="InterPro" id="IPR036890">
    <property type="entry name" value="HATPase_C_sf"/>
</dbReference>
<reference evidence="16 17" key="1">
    <citation type="journal article" date="2024" name="Nat. Commun.">
        <title>Phylogenomics reveals the evolutionary origins of lichenization in chlorophyte algae.</title>
        <authorList>
            <person name="Puginier C."/>
            <person name="Libourel C."/>
            <person name="Otte J."/>
            <person name="Skaloud P."/>
            <person name="Haon M."/>
            <person name="Grisel S."/>
            <person name="Petersen M."/>
            <person name="Berrin J.G."/>
            <person name="Delaux P.M."/>
            <person name="Dal Grande F."/>
            <person name="Keller J."/>
        </authorList>
    </citation>
    <scope>NUCLEOTIDE SEQUENCE [LARGE SCALE GENOMIC DNA]</scope>
    <source>
        <strain evidence="16 17">SAG 2043</strain>
    </source>
</reference>
<dbReference type="SUPFAM" id="SSF47769">
    <property type="entry name" value="SAM/Pointed domain"/>
    <property type="match status" value="1"/>
</dbReference>
<feature type="coiled-coil region" evidence="11">
    <location>
        <begin position="720"/>
        <end position="782"/>
    </location>
</feature>
<evidence type="ECO:0000256" key="2">
    <source>
        <dbReference type="ARBA" id="ARBA00004141"/>
    </source>
</evidence>
<dbReference type="SMART" id="SM00387">
    <property type="entry name" value="HATPase_c"/>
    <property type="match status" value="1"/>
</dbReference>
<feature type="coiled-coil region" evidence="11">
    <location>
        <begin position="323"/>
        <end position="350"/>
    </location>
</feature>
<feature type="compositionally biased region" description="Basic and acidic residues" evidence="12">
    <location>
        <begin position="575"/>
        <end position="592"/>
    </location>
</feature>
<dbReference type="InterPro" id="IPR004358">
    <property type="entry name" value="Sig_transdc_His_kin-like_C"/>
</dbReference>
<dbReference type="EC" id="2.7.13.3" evidence="4"/>
<evidence type="ECO:0000256" key="5">
    <source>
        <dbReference type="ARBA" id="ARBA00022553"/>
    </source>
</evidence>
<dbReference type="GO" id="GO:0000155">
    <property type="term" value="F:phosphorelay sensor kinase activity"/>
    <property type="evidence" value="ECO:0007669"/>
    <property type="project" value="InterPro"/>
</dbReference>
<evidence type="ECO:0000256" key="12">
    <source>
        <dbReference type="SAM" id="MobiDB-lite"/>
    </source>
</evidence>
<dbReference type="Gene3D" id="1.20.1070.10">
    <property type="entry name" value="Rhodopsin 7-helix transmembrane proteins"/>
    <property type="match status" value="1"/>
</dbReference>
<comment type="caution">
    <text evidence="16">The sequence shown here is derived from an EMBL/GenBank/DDBJ whole genome shotgun (WGS) entry which is preliminary data.</text>
</comment>
<accession>A0AAW1P688</accession>
<feature type="transmembrane region" description="Helical" evidence="13">
    <location>
        <begin position="105"/>
        <end position="126"/>
    </location>
</feature>
<dbReference type="InterPro" id="IPR013761">
    <property type="entry name" value="SAM/pointed_sf"/>
</dbReference>
<evidence type="ECO:0000313" key="16">
    <source>
        <dbReference type="EMBL" id="KAK9805586.1"/>
    </source>
</evidence>
<dbReference type="Pfam" id="PF02518">
    <property type="entry name" value="HATPase_c"/>
    <property type="match status" value="1"/>
</dbReference>
<dbReference type="PROSITE" id="PS50105">
    <property type="entry name" value="SAM_DOMAIN"/>
    <property type="match status" value="1"/>
</dbReference>
<evidence type="ECO:0000259" key="15">
    <source>
        <dbReference type="PROSITE" id="PS50109"/>
    </source>
</evidence>
<keyword evidence="7 13" id="KW-0812">Transmembrane</keyword>
<dbReference type="CDD" id="cd16922">
    <property type="entry name" value="HATPase_EvgS-ArcB-TorS-like"/>
    <property type="match status" value="1"/>
</dbReference>
<protein>
    <recommendedName>
        <fullName evidence="4">histidine kinase</fullName>
        <ecNumber evidence="4">2.7.13.3</ecNumber>
    </recommendedName>
</protein>
<evidence type="ECO:0000256" key="3">
    <source>
        <dbReference type="ARBA" id="ARBA00008130"/>
    </source>
</evidence>
<dbReference type="InterPro" id="IPR001660">
    <property type="entry name" value="SAM"/>
</dbReference>
<comment type="catalytic activity">
    <reaction evidence="1">
        <text>ATP + protein L-histidine = ADP + protein N-phospho-L-histidine.</text>
        <dbReference type="EC" id="2.7.13.3"/>
    </reaction>
</comment>
<keyword evidence="8" id="KW-0418">Kinase</keyword>
<feature type="transmembrane region" description="Helical" evidence="13">
    <location>
        <begin position="264"/>
        <end position="283"/>
    </location>
</feature>
<dbReference type="SUPFAM" id="SSF47384">
    <property type="entry name" value="Homodimeric domain of signal transducing histidine kinase"/>
    <property type="match status" value="1"/>
</dbReference>
<dbReference type="InterPro" id="IPR003661">
    <property type="entry name" value="HisK_dim/P_dom"/>
</dbReference>
<evidence type="ECO:0000256" key="4">
    <source>
        <dbReference type="ARBA" id="ARBA00012438"/>
    </source>
</evidence>
<dbReference type="InterPro" id="IPR001425">
    <property type="entry name" value="Arc/bac/fun_rhodopsins"/>
</dbReference>
<dbReference type="Gene3D" id="1.10.287.130">
    <property type="match status" value="1"/>
</dbReference>
<dbReference type="PANTHER" id="PTHR43047:SF72">
    <property type="entry name" value="OSMOSENSING HISTIDINE PROTEIN KINASE SLN1"/>
    <property type="match status" value="1"/>
</dbReference>
<proteinExistence type="inferred from homology"/>
<evidence type="ECO:0000256" key="13">
    <source>
        <dbReference type="SAM" id="Phobius"/>
    </source>
</evidence>
<dbReference type="SUPFAM" id="SSF55874">
    <property type="entry name" value="ATPase domain of HSP90 chaperone/DNA topoisomerase II/histidine kinase"/>
    <property type="match status" value="1"/>
</dbReference>
<dbReference type="Pfam" id="PF00536">
    <property type="entry name" value="SAM_1"/>
    <property type="match status" value="1"/>
</dbReference>
<feature type="transmembrane region" description="Helical" evidence="13">
    <location>
        <begin position="225"/>
        <end position="252"/>
    </location>
</feature>
<dbReference type="GO" id="GO:0005886">
    <property type="term" value="C:plasma membrane"/>
    <property type="evidence" value="ECO:0007669"/>
    <property type="project" value="TreeGrafter"/>
</dbReference>
<dbReference type="Gene3D" id="3.30.565.10">
    <property type="entry name" value="Histidine kinase-like ATPase, C-terminal domain"/>
    <property type="match status" value="1"/>
</dbReference>
<keyword evidence="11" id="KW-0175">Coiled coil</keyword>
<gene>
    <name evidence="16" type="ORF">WJX72_006500</name>
</gene>
<evidence type="ECO:0000313" key="17">
    <source>
        <dbReference type="Proteomes" id="UP001489004"/>
    </source>
</evidence>
<dbReference type="PRINTS" id="PR00344">
    <property type="entry name" value="BCTRLSENSOR"/>
</dbReference>
<feature type="compositionally biased region" description="Low complexity" evidence="12">
    <location>
        <begin position="662"/>
        <end position="698"/>
    </location>
</feature>
<dbReference type="Pfam" id="PF01036">
    <property type="entry name" value="Bac_rhodopsin"/>
    <property type="match status" value="1"/>
</dbReference>
<keyword evidence="5" id="KW-0597">Phosphoprotein</keyword>
<feature type="compositionally biased region" description="Polar residues" evidence="12">
    <location>
        <begin position="36"/>
        <end position="53"/>
    </location>
</feature>
<dbReference type="CDD" id="cd09487">
    <property type="entry name" value="SAM_superfamily"/>
    <property type="match status" value="1"/>
</dbReference>
<evidence type="ECO:0000256" key="8">
    <source>
        <dbReference type="ARBA" id="ARBA00022777"/>
    </source>
</evidence>
<evidence type="ECO:0000256" key="7">
    <source>
        <dbReference type="ARBA" id="ARBA00022692"/>
    </source>
</evidence>
<dbReference type="SMART" id="SM01021">
    <property type="entry name" value="Bac_rhodopsin"/>
    <property type="match status" value="1"/>
</dbReference>
<feature type="transmembrane region" description="Helical" evidence="13">
    <location>
        <begin position="199"/>
        <end position="219"/>
    </location>
</feature>
<dbReference type="PANTHER" id="PTHR43047">
    <property type="entry name" value="TWO-COMPONENT HISTIDINE PROTEIN KINASE"/>
    <property type="match status" value="1"/>
</dbReference>
<keyword evidence="9 13" id="KW-1133">Transmembrane helix</keyword>
<feature type="region of interest" description="Disordered" evidence="12">
    <location>
        <begin position="572"/>
        <end position="698"/>
    </location>
</feature>
<dbReference type="Proteomes" id="UP001489004">
    <property type="component" value="Unassembled WGS sequence"/>
</dbReference>
<evidence type="ECO:0000256" key="10">
    <source>
        <dbReference type="ARBA" id="ARBA00023136"/>
    </source>
</evidence>
<dbReference type="SMART" id="SM00454">
    <property type="entry name" value="SAM"/>
    <property type="match status" value="1"/>
</dbReference>
<dbReference type="FunFam" id="3.30.565.10:FF:000010">
    <property type="entry name" value="Sensor histidine kinase RcsC"/>
    <property type="match status" value="1"/>
</dbReference>
<dbReference type="InterPro" id="IPR003594">
    <property type="entry name" value="HATPase_dom"/>
</dbReference>
<dbReference type="Gene3D" id="1.10.150.50">
    <property type="entry name" value="Transcription Factor, Ets-1"/>
    <property type="match status" value="1"/>
</dbReference>
<evidence type="ECO:0000256" key="6">
    <source>
        <dbReference type="ARBA" id="ARBA00022679"/>
    </source>
</evidence>
<evidence type="ECO:0000259" key="14">
    <source>
        <dbReference type="PROSITE" id="PS50105"/>
    </source>
</evidence>
<dbReference type="CDD" id="cd00082">
    <property type="entry name" value="HisKA"/>
    <property type="match status" value="1"/>
</dbReference>
<feature type="region of interest" description="Disordered" evidence="12">
    <location>
        <begin position="33"/>
        <end position="53"/>
    </location>
</feature>
<keyword evidence="17" id="KW-1185">Reference proteome</keyword>